<name>A0ABV2I7I8_9HYPH</name>
<proteinExistence type="predicted"/>
<dbReference type="EMBL" id="JBEPLY010000002">
    <property type="protein sequence ID" value="MET3598739.1"/>
    <property type="molecule type" value="Genomic_DNA"/>
</dbReference>
<reference evidence="3 4" key="1">
    <citation type="submission" date="2024-06" db="EMBL/GenBank/DDBJ databases">
        <title>Genomic Encyclopedia of Type Strains, Phase IV (KMG-IV): sequencing the most valuable type-strain genomes for metagenomic binning, comparative biology and taxonomic classification.</title>
        <authorList>
            <person name="Goeker M."/>
        </authorList>
    </citation>
    <scope>NUCLEOTIDE SEQUENCE [LARGE SCALE GENOMIC DNA]</scope>
    <source>
        <strain evidence="3 4">DSM 28102</strain>
    </source>
</reference>
<feature type="chain" id="PRO_5046947233" description="DUF1963 domain-containing protein" evidence="2">
    <location>
        <begin position="25"/>
        <end position="373"/>
    </location>
</feature>
<keyword evidence="2" id="KW-0732">Signal</keyword>
<accession>A0ABV2I7I8</accession>
<evidence type="ECO:0000313" key="3">
    <source>
        <dbReference type="EMBL" id="MET3598739.1"/>
    </source>
</evidence>
<evidence type="ECO:0008006" key="5">
    <source>
        <dbReference type="Google" id="ProtNLM"/>
    </source>
</evidence>
<evidence type="ECO:0000256" key="2">
    <source>
        <dbReference type="SAM" id="SignalP"/>
    </source>
</evidence>
<dbReference type="Proteomes" id="UP001549164">
    <property type="component" value="Unassembled WGS sequence"/>
</dbReference>
<evidence type="ECO:0000313" key="4">
    <source>
        <dbReference type="Proteomes" id="UP001549164"/>
    </source>
</evidence>
<dbReference type="InterPro" id="IPR015315">
    <property type="entry name" value="DUF1963"/>
</dbReference>
<dbReference type="SUPFAM" id="SSF103032">
    <property type="entry name" value="Hypothetical protein YwqG"/>
    <property type="match status" value="1"/>
</dbReference>
<dbReference type="InterPro" id="IPR035948">
    <property type="entry name" value="YwqG-like_sf"/>
</dbReference>
<dbReference type="RefSeq" id="WP_354433096.1">
    <property type="nucleotide sequence ID" value="NZ_JBEPLY010000002.1"/>
</dbReference>
<protein>
    <recommendedName>
        <fullName evidence="5">DUF1963 domain-containing protein</fullName>
    </recommendedName>
</protein>
<comment type="caution">
    <text evidence="3">The sequence shown here is derived from an EMBL/GenBank/DDBJ whole genome shotgun (WGS) entry which is preliminary data.</text>
</comment>
<feature type="region of interest" description="Disordered" evidence="1">
    <location>
        <begin position="203"/>
        <end position="223"/>
    </location>
</feature>
<organism evidence="3 4">
    <name type="scientific">Martelella mangrovi</name>
    <dbReference type="NCBI Taxonomy" id="1397477"/>
    <lineage>
        <taxon>Bacteria</taxon>
        <taxon>Pseudomonadati</taxon>
        <taxon>Pseudomonadota</taxon>
        <taxon>Alphaproteobacteria</taxon>
        <taxon>Hyphomicrobiales</taxon>
        <taxon>Aurantimonadaceae</taxon>
        <taxon>Martelella</taxon>
    </lineage>
</organism>
<gene>
    <name evidence="3" type="ORF">ABID12_000666</name>
</gene>
<dbReference type="Pfam" id="PF09234">
    <property type="entry name" value="DUF1963"/>
    <property type="match status" value="1"/>
</dbReference>
<feature type="signal peptide" evidence="2">
    <location>
        <begin position="1"/>
        <end position="24"/>
    </location>
</feature>
<sequence>MAGLTRRSFLAAGFSAMAAASVRADVQGPPGPYYPTLAALKDSLADYGVGWFDRRALAKLARPTTMFTSKAMSDSAIAIGKTKIGGAPDVTPQFGWPMRGVSSAGLGEVKILRQLAQEHPEYRLDDEIARKQAVASRPAPLAFLMQIDLAEAAKAGPMDPDIPQNGRLLLFFDFVFLPWFGEQQDEKSFRLIYLEDGVDPLQRPPTPDLGLSLGGEMPTGDAPQTDAERLQAQQLPPARLTPVFSYTLPGGGTYPMMTRWPWPDVAPHQAWLDAQTALAEAGSQLFGWPEYVQSDPGIDLGADDAHVSLPHNSLFIPTIRTMPGPITNWIPLVSVLGYDNDFIDFNGGYYVMIRRTDLRRRDFSKAVIVYQTD</sequence>
<dbReference type="Gene3D" id="2.30.320.10">
    <property type="entry name" value="YwqG-like"/>
    <property type="match status" value="1"/>
</dbReference>
<keyword evidence="4" id="KW-1185">Reference proteome</keyword>
<evidence type="ECO:0000256" key="1">
    <source>
        <dbReference type="SAM" id="MobiDB-lite"/>
    </source>
</evidence>